<dbReference type="RefSeq" id="XP_075084713.1">
    <property type="nucleotide sequence ID" value="XM_075228612.1"/>
</dbReference>
<protein>
    <submittedName>
        <fullName evidence="2">Uncharacterized protein LOC142167968</fullName>
    </submittedName>
</protein>
<evidence type="ECO:0000313" key="2">
    <source>
        <dbReference type="RefSeq" id="XP_075084713.1"/>
    </source>
</evidence>
<evidence type="ECO:0000313" key="1">
    <source>
        <dbReference type="Proteomes" id="UP000790787"/>
    </source>
</evidence>
<name>A0AC58SIB2_TOBAC</name>
<reference evidence="1" key="1">
    <citation type="journal article" date="2014" name="Nat. Commun.">
        <title>The tobacco genome sequence and its comparison with those of tomato and potato.</title>
        <authorList>
            <person name="Sierro N."/>
            <person name="Battey J.N."/>
            <person name="Ouadi S."/>
            <person name="Bakaher N."/>
            <person name="Bovet L."/>
            <person name="Willig A."/>
            <person name="Goepfert S."/>
            <person name="Peitsch M.C."/>
            <person name="Ivanov N.V."/>
        </authorList>
    </citation>
    <scope>NUCLEOTIDE SEQUENCE [LARGE SCALE GENOMIC DNA]</scope>
</reference>
<gene>
    <name evidence="2" type="primary">LOC142167968</name>
</gene>
<sequence>MGKQLKVLKFLLMFLMISTIICNIRGVKSRGAFERLKFLTGLYKIQIIVIQEPFVKVEQIDKYRRGLGFEGCYANCNGKIWVLWSAEFDAVVAENNEQQITLKITRKNDSEVVWFTTVYTKSKQHLIVSLWDNLIHCRNYIDDLWCICEDFNAIMSPEEKKGGNPHIIEKSWEFISCMEDYGMVDAGYKGLRFTWCNARGRHQRIWKRLDIVFINQHWTRKFSFLDIEHLSSTGLDHTPMLVKCSTLEQPVIKYFKFLNFWTDQLNFKTIVQEAWNVDVGENCTRRLQLKLKQVSTKLS</sequence>
<keyword evidence="1" id="KW-1185">Reference proteome</keyword>
<proteinExistence type="predicted"/>
<dbReference type="Proteomes" id="UP000790787">
    <property type="component" value="Chromosome 13"/>
</dbReference>
<reference evidence="2" key="2">
    <citation type="submission" date="2025-08" db="UniProtKB">
        <authorList>
            <consortium name="RefSeq"/>
        </authorList>
    </citation>
    <scope>IDENTIFICATION</scope>
    <source>
        <tissue evidence="2">Leaf</tissue>
    </source>
</reference>
<organism evidence="1 2">
    <name type="scientific">Nicotiana tabacum</name>
    <name type="common">Common tobacco</name>
    <dbReference type="NCBI Taxonomy" id="4097"/>
    <lineage>
        <taxon>Eukaryota</taxon>
        <taxon>Viridiplantae</taxon>
        <taxon>Streptophyta</taxon>
        <taxon>Embryophyta</taxon>
        <taxon>Tracheophyta</taxon>
        <taxon>Spermatophyta</taxon>
        <taxon>Magnoliopsida</taxon>
        <taxon>eudicotyledons</taxon>
        <taxon>Gunneridae</taxon>
        <taxon>Pentapetalae</taxon>
        <taxon>asterids</taxon>
        <taxon>lamiids</taxon>
        <taxon>Solanales</taxon>
        <taxon>Solanaceae</taxon>
        <taxon>Nicotianoideae</taxon>
        <taxon>Nicotianeae</taxon>
        <taxon>Nicotiana</taxon>
    </lineage>
</organism>
<accession>A0AC58SIB2</accession>